<dbReference type="PANTHER" id="PTHR32108">
    <property type="entry name" value="DNA-DIRECTED RNA POLYMERASE SUBUNIT ALPHA"/>
    <property type="match status" value="1"/>
</dbReference>
<gene>
    <name evidence="1" type="ORF">SLEP1_g22822</name>
</gene>
<dbReference type="AlphaFoldDB" id="A0AAV5JAC8"/>
<keyword evidence="2" id="KW-1185">Reference proteome</keyword>
<name>A0AAV5JAC8_9ROSI</name>
<accession>A0AAV5JAC8</accession>
<evidence type="ECO:0000313" key="1">
    <source>
        <dbReference type="EMBL" id="GKV11574.1"/>
    </source>
</evidence>
<evidence type="ECO:0000313" key="2">
    <source>
        <dbReference type="Proteomes" id="UP001054252"/>
    </source>
</evidence>
<reference evidence="1 2" key="1">
    <citation type="journal article" date="2021" name="Commun. Biol.">
        <title>The genome of Shorea leprosula (Dipterocarpaceae) highlights the ecological relevance of drought in aseasonal tropical rainforests.</title>
        <authorList>
            <person name="Ng K.K.S."/>
            <person name="Kobayashi M.J."/>
            <person name="Fawcett J.A."/>
            <person name="Hatakeyama M."/>
            <person name="Paape T."/>
            <person name="Ng C.H."/>
            <person name="Ang C.C."/>
            <person name="Tnah L.H."/>
            <person name="Lee C.T."/>
            <person name="Nishiyama T."/>
            <person name="Sese J."/>
            <person name="O'Brien M.J."/>
            <person name="Copetti D."/>
            <person name="Mohd Noor M.I."/>
            <person name="Ong R.C."/>
            <person name="Putra M."/>
            <person name="Sireger I.Z."/>
            <person name="Indrioko S."/>
            <person name="Kosugi Y."/>
            <person name="Izuno A."/>
            <person name="Isagi Y."/>
            <person name="Lee S.L."/>
            <person name="Shimizu K.K."/>
        </authorList>
    </citation>
    <scope>NUCLEOTIDE SEQUENCE [LARGE SCALE GENOMIC DNA]</scope>
    <source>
        <strain evidence="1">214</strain>
    </source>
</reference>
<dbReference type="EMBL" id="BPVZ01000034">
    <property type="protein sequence ID" value="GKV11574.1"/>
    <property type="molecule type" value="Genomic_DNA"/>
</dbReference>
<proteinExistence type="predicted"/>
<dbReference type="Proteomes" id="UP001054252">
    <property type="component" value="Unassembled WGS sequence"/>
</dbReference>
<protein>
    <submittedName>
        <fullName evidence="1">Uncharacterized protein</fullName>
    </submittedName>
</protein>
<dbReference type="PANTHER" id="PTHR32108:SF9">
    <property type="entry name" value="REVERSE TRANSCRIPTASE RNASE H-LIKE DOMAIN-CONTAINING PROTEIN"/>
    <property type="match status" value="1"/>
</dbReference>
<comment type="caution">
    <text evidence="1">The sequence shown here is derived from an EMBL/GenBank/DDBJ whole genome shotgun (WGS) entry which is preliminary data.</text>
</comment>
<sequence>MLRPILEDERSREVDHKLQQLEKALKAMQGPQSYGSIDLDDLCYSPGIQTNFKFKQSDFDKYDGSGCPYAHLQMYARKMAPYANDERLLQGIACRESPRRVTRPSRNLLNGEDPKQLRSFHLSPTVKSTPSLSSRLPRLCMHVGHSIKHCTALKHNIQDLIDEGKLQLDAKEAESTPNITRNPLPPHDAGTMTIVALDEVEKPMLENASFWSLDELFATLTKYDLIQPIAQMSLNVSPAMIDDALVCPYPSNMKGHTLQDCEDFQRKVKELQVMGSLKFMSAQESEKCIAQFKEVVEDDITDEVYSYDEEDYFGFNNLFGLANMTNLKER</sequence>
<organism evidence="1 2">
    <name type="scientific">Rubroshorea leprosula</name>
    <dbReference type="NCBI Taxonomy" id="152421"/>
    <lineage>
        <taxon>Eukaryota</taxon>
        <taxon>Viridiplantae</taxon>
        <taxon>Streptophyta</taxon>
        <taxon>Embryophyta</taxon>
        <taxon>Tracheophyta</taxon>
        <taxon>Spermatophyta</taxon>
        <taxon>Magnoliopsida</taxon>
        <taxon>eudicotyledons</taxon>
        <taxon>Gunneridae</taxon>
        <taxon>Pentapetalae</taxon>
        <taxon>rosids</taxon>
        <taxon>malvids</taxon>
        <taxon>Malvales</taxon>
        <taxon>Dipterocarpaceae</taxon>
        <taxon>Rubroshorea</taxon>
    </lineage>
</organism>